<sequence length="233" mass="24351">MELPRLVTLLGIVVIALVLGVAAAVLWRPRRRLAVGLLAASLVGVAGGTTVAARMAGIGERHEMIRSSGGISESASDFTAELRHERLSFDGVVYTFRTDAPRDQLLAQLQAAYPGGRIAGDTFAAVHAGTRYTVAPRADEEVYELVAETARVSQGDHAVRVAFPPGAVDGDLITVGKPQALAIDRAALVGYLDALGTATHTEDGAIIPTSSGAPLRLTLSDDTLTATFARRIG</sequence>
<dbReference type="Proteomes" id="UP000198520">
    <property type="component" value="Unassembled WGS sequence"/>
</dbReference>
<keyword evidence="3" id="KW-1185">Reference proteome</keyword>
<proteinExistence type="predicted"/>
<gene>
    <name evidence="2" type="ORF">SAMN04488035_0794</name>
</gene>
<dbReference type="AlphaFoldDB" id="A0A1I2DYE9"/>
<reference evidence="3" key="1">
    <citation type="submission" date="2016-10" db="EMBL/GenBank/DDBJ databases">
        <authorList>
            <person name="Varghese N."/>
            <person name="Submissions S."/>
        </authorList>
    </citation>
    <scope>NUCLEOTIDE SEQUENCE [LARGE SCALE GENOMIC DNA]</scope>
    <source>
        <strain evidence="3">DSM 19083</strain>
    </source>
</reference>
<name>A0A1I2DYE9_9MICO</name>
<organism evidence="2 3">
    <name type="scientific">Flavimobilis marinus</name>
    <dbReference type="NCBI Taxonomy" id="285351"/>
    <lineage>
        <taxon>Bacteria</taxon>
        <taxon>Bacillati</taxon>
        <taxon>Actinomycetota</taxon>
        <taxon>Actinomycetes</taxon>
        <taxon>Micrococcales</taxon>
        <taxon>Jonesiaceae</taxon>
        <taxon>Flavimobilis</taxon>
    </lineage>
</organism>
<evidence type="ECO:0000256" key="1">
    <source>
        <dbReference type="SAM" id="Phobius"/>
    </source>
</evidence>
<protein>
    <submittedName>
        <fullName evidence="2">Uncharacterized protein</fullName>
    </submittedName>
</protein>
<accession>A0A1I2DYE9</accession>
<feature type="transmembrane region" description="Helical" evidence="1">
    <location>
        <begin position="33"/>
        <end position="56"/>
    </location>
</feature>
<evidence type="ECO:0000313" key="3">
    <source>
        <dbReference type="Proteomes" id="UP000198520"/>
    </source>
</evidence>
<evidence type="ECO:0000313" key="2">
    <source>
        <dbReference type="EMBL" id="SFE85418.1"/>
    </source>
</evidence>
<keyword evidence="1" id="KW-0812">Transmembrane</keyword>
<dbReference type="OrthoDB" id="5140434at2"/>
<keyword evidence="1" id="KW-1133">Transmembrane helix</keyword>
<feature type="transmembrane region" description="Helical" evidence="1">
    <location>
        <begin position="7"/>
        <end position="27"/>
    </location>
</feature>
<keyword evidence="1" id="KW-0472">Membrane</keyword>
<dbReference type="RefSeq" id="WP_093375213.1">
    <property type="nucleotide sequence ID" value="NZ_BNAN01000001.1"/>
</dbReference>
<dbReference type="STRING" id="285351.SAMN04488035_0794"/>
<dbReference type="EMBL" id="FONZ01000001">
    <property type="protein sequence ID" value="SFE85418.1"/>
    <property type="molecule type" value="Genomic_DNA"/>
</dbReference>